<dbReference type="Pfam" id="PF05730">
    <property type="entry name" value="CFEM"/>
    <property type="match status" value="1"/>
</dbReference>
<keyword evidence="15 18" id="KW-1015">Disulfide bond</keyword>
<evidence type="ECO:0000256" key="9">
    <source>
        <dbReference type="ARBA" id="ARBA00022598"/>
    </source>
</evidence>
<dbReference type="NCBIfam" id="TIGR00081">
    <property type="entry name" value="purC"/>
    <property type="match status" value="1"/>
</dbReference>
<dbReference type="Pfam" id="PF01259">
    <property type="entry name" value="SAICAR_synt"/>
    <property type="match status" value="1"/>
</dbReference>
<dbReference type="GO" id="GO:0006189">
    <property type="term" value="P:'de novo' IMP biosynthetic process"/>
    <property type="evidence" value="ECO:0007669"/>
    <property type="project" value="UniProtKB-UniPathway"/>
</dbReference>
<evidence type="ECO:0000256" key="3">
    <source>
        <dbReference type="ARBA" id="ARBA00004672"/>
    </source>
</evidence>
<comment type="similarity">
    <text evidence="4">Belongs to the RBT5 family.</text>
</comment>
<name>A0A8H3U7K5_VENIN</name>
<dbReference type="GO" id="GO:0005576">
    <property type="term" value="C:extracellular region"/>
    <property type="evidence" value="ECO:0007669"/>
    <property type="project" value="UniProtKB-SubCell"/>
</dbReference>
<comment type="pathway">
    <text evidence="3">Purine metabolism; IMP biosynthesis via de novo pathway; 5-amino-1-(5-phospho-D-ribosyl)imidazole-4-carboxamide from 5-amino-1-(5-phospho-D-ribosyl)imidazole-4-carboxylate: step 1/2.</text>
</comment>
<evidence type="ECO:0000313" key="21">
    <source>
        <dbReference type="EMBL" id="KAE9964904.1"/>
    </source>
</evidence>
<evidence type="ECO:0000256" key="12">
    <source>
        <dbReference type="ARBA" id="ARBA00022741"/>
    </source>
</evidence>
<feature type="chain" id="PRO_5034301953" description="Phosphoribosylaminoimidazole-succinocarboxamide synthase" evidence="19">
    <location>
        <begin position="20"/>
        <end position="435"/>
    </location>
</feature>
<evidence type="ECO:0000256" key="5">
    <source>
        <dbReference type="ARBA" id="ARBA00010190"/>
    </source>
</evidence>
<dbReference type="Proteomes" id="UP000447873">
    <property type="component" value="Unassembled WGS sequence"/>
</dbReference>
<dbReference type="GO" id="GO:0098552">
    <property type="term" value="C:side of membrane"/>
    <property type="evidence" value="ECO:0007669"/>
    <property type="project" value="UniProtKB-KW"/>
</dbReference>
<dbReference type="PANTHER" id="PTHR43700:SF1">
    <property type="entry name" value="PHOSPHORIBOSYLAMINOIMIDAZOLE-SUCCINOCARBOXAMIDE SYNTHASE"/>
    <property type="match status" value="1"/>
</dbReference>
<comment type="similarity">
    <text evidence="5">Belongs to the SAICAR synthetase family.</text>
</comment>
<keyword evidence="12" id="KW-0547">Nucleotide-binding</keyword>
<feature type="signal peptide" evidence="19">
    <location>
        <begin position="1"/>
        <end position="19"/>
    </location>
</feature>
<dbReference type="Gene3D" id="3.30.200.20">
    <property type="entry name" value="Phosphorylase Kinase, domain 1"/>
    <property type="match status" value="1"/>
</dbReference>
<dbReference type="UniPathway" id="UPA00074">
    <property type="reaction ID" value="UER00131"/>
</dbReference>
<feature type="domain" description="CFEM" evidence="20">
    <location>
        <begin position="8"/>
        <end position="120"/>
    </location>
</feature>
<dbReference type="PROSITE" id="PS01057">
    <property type="entry name" value="SAICAR_SYNTHETASE_1"/>
    <property type="match status" value="1"/>
</dbReference>
<keyword evidence="13" id="KW-0658">Purine biosynthesis</keyword>
<dbReference type="PANTHER" id="PTHR43700">
    <property type="entry name" value="PHOSPHORIBOSYLAMINOIMIDAZOLE-SUCCINOCARBOXAMIDE SYNTHASE"/>
    <property type="match status" value="1"/>
</dbReference>
<keyword evidence="9" id="KW-0436">Ligase</keyword>
<evidence type="ECO:0000256" key="18">
    <source>
        <dbReference type="PROSITE-ProRule" id="PRU01356"/>
    </source>
</evidence>
<evidence type="ECO:0000256" key="6">
    <source>
        <dbReference type="ARBA" id="ARBA00012217"/>
    </source>
</evidence>
<dbReference type="SUPFAM" id="SSF56104">
    <property type="entry name" value="SAICAR synthase-like"/>
    <property type="match status" value="1"/>
</dbReference>
<evidence type="ECO:0000256" key="15">
    <source>
        <dbReference type="ARBA" id="ARBA00023157"/>
    </source>
</evidence>
<keyword evidence="10" id="KW-0325">Glycoprotein</keyword>
<dbReference type="InterPro" id="IPR001636">
    <property type="entry name" value="SAICAR_synth"/>
</dbReference>
<dbReference type="InterPro" id="IPR018236">
    <property type="entry name" value="SAICAR_synthetase_CS"/>
</dbReference>
<evidence type="ECO:0000256" key="4">
    <source>
        <dbReference type="ARBA" id="ARBA00010031"/>
    </source>
</evidence>
<keyword evidence="11 19" id="KW-0732">Signal</keyword>
<dbReference type="InterPro" id="IPR028923">
    <property type="entry name" value="SAICAR_synt/ADE2_N"/>
</dbReference>
<dbReference type="AlphaFoldDB" id="A0A8H3U7K5"/>
<evidence type="ECO:0000313" key="22">
    <source>
        <dbReference type="Proteomes" id="UP000447873"/>
    </source>
</evidence>
<evidence type="ECO:0000256" key="14">
    <source>
        <dbReference type="ARBA" id="ARBA00022840"/>
    </source>
</evidence>
<evidence type="ECO:0000256" key="11">
    <source>
        <dbReference type="ARBA" id="ARBA00022729"/>
    </source>
</evidence>
<dbReference type="EC" id="6.3.2.6" evidence="6"/>
<dbReference type="PROSITE" id="PS01058">
    <property type="entry name" value="SAICAR_SYNTHETASE_2"/>
    <property type="match status" value="1"/>
</dbReference>
<feature type="disulfide bond" evidence="18">
    <location>
        <begin position="60"/>
        <end position="93"/>
    </location>
</feature>
<dbReference type="PROSITE" id="PS52012">
    <property type="entry name" value="CFEM"/>
    <property type="match status" value="1"/>
</dbReference>
<evidence type="ECO:0000256" key="7">
    <source>
        <dbReference type="ARBA" id="ARBA00016460"/>
    </source>
</evidence>
<keyword evidence="10" id="KW-0472">Membrane</keyword>
<dbReference type="FunFam" id="3.30.470.20:FF:000015">
    <property type="entry name" value="Phosphoribosylaminoimidazole-succinocarboxamide synthase"/>
    <property type="match status" value="1"/>
</dbReference>
<organism evidence="21 22">
    <name type="scientific">Venturia inaequalis</name>
    <name type="common">Apple scab fungus</name>
    <dbReference type="NCBI Taxonomy" id="5025"/>
    <lineage>
        <taxon>Eukaryota</taxon>
        <taxon>Fungi</taxon>
        <taxon>Dikarya</taxon>
        <taxon>Ascomycota</taxon>
        <taxon>Pezizomycotina</taxon>
        <taxon>Dothideomycetes</taxon>
        <taxon>Pleosporomycetidae</taxon>
        <taxon>Venturiales</taxon>
        <taxon>Venturiaceae</taxon>
        <taxon>Venturia</taxon>
    </lineage>
</organism>
<keyword evidence="16" id="KW-0449">Lipoprotein</keyword>
<evidence type="ECO:0000256" key="2">
    <source>
        <dbReference type="ARBA" id="ARBA00004613"/>
    </source>
</evidence>
<evidence type="ECO:0000256" key="19">
    <source>
        <dbReference type="SAM" id="SignalP"/>
    </source>
</evidence>
<keyword evidence="8" id="KW-0964">Secreted</keyword>
<reference evidence="21 22" key="1">
    <citation type="submission" date="2018-12" db="EMBL/GenBank/DDBJ databases">
        <title>Venturia inaequalis Genome Resource.</title>
        <authorList>
            <person name="Lichtner F.J."/>
        </authorList>
    </citation>
    <scope>NUCLEOTIDE SEQUENCE [LARGE SCALE GENOMIC DNA]</scope>
    <source>
        <strain evidence="21 22">120213</strain>
    </source>
</reference>
<evidence type="ECO:0000259" key="20">
    <source>
        <dbReference type="PROSITE" id="PS52012"/>
    </source>
</evidence>
<evidence type="ECO:0000256" key="10">
    <source>
        <dbReference type="ARBA" id="ARBA00022622"/>
    </source>
</evidence>
<comment type="caution">
    <text evidence="18">Lacks conserved residue(s) required for the propagation of feature annotation.</text>
</comment>
<dbReference type="NCBIfam" id="NF010568">
    <property type="entry name" value="PRK13961.1"/>
    <property type="match status" value="1"/>
</dbReference>
<dbReference type="EMBL" id="WNWS01000641">
    <property type="protein sequence ID" value="KAE9964904.1"/>
    <property type="molecule type" value="Genomic_DNA"/>
</dbReference>
<dbReference type="GO" id="GO:0005737">
    <property type="term" value="C:cytoplasm"/>
    <property type="evidence" value="ECO:0007669"/>
    <property type="project" value="TreeGrafter"/>
</dbReference>
<evidence type="ECO:0000256" key="1">
    <source>
        <dbReference type="ARBA" id="ARBA00004589"/>
    </source>
</evidence>
<keyword evidence="10" id="KW-0336">GPI-anchor</keyword>
<proteinExistence type="inferred from homology"/>
<comment type="caution">
    <text evidence="21">The sequence shown here is derived from an EMBL/GenBank/DDBJ whole genome shotgun (WGS) entry which is preliminary data.</text>
</comment>
<sequence>MKSFVSITFAALFASVTLAAPQAGGTFMGFSLPPACATGCITSEVQGSGCGTIPNISCVCKAEKVVTALKTCVPSKCNAEEIAKFEPTINSACKGKSPALNSPLLIEHLFSITYSLAPKEKTIIMTSFTTRPTITTTDLTKYYKKIATGKVRDLYEIDENTLLFVATDRISAYDIVLSNGVPGKGALLTTLSAHWFSVLPPLITGLKTHFLTLNLPAKLQSDENVKNEYEGRSMQVRKLEVLPIESIVRGYITGSAWSEYKKSGTVHGMKVGEGLRESESFGEPIWTPSTKAEMGEHDENISPEKAAEVLNSQDLADQISALSLKIYKAARDYAYERGIIIADTKFEFGLDKSTSPPTVVLIDEVLTPDSSRFWDKEKYEVGRGQESLDKQYLRDWLTSEGLKGKDGVAMTEEVAKKTGEGYGKAYERLTGKKWV</sequence>
<dbReference type="InterPro" id="IPR008427">
    <property type="entry name" value="Extracellular_membr_CFEM_dom"/>
</dbReference>
<dbReference type="CDD" id="cd01414">
    <property type="entry name" value="SAICAR_synt_Sc"/>
    <property type="match status" value="1"/>
</dbReference>
<evidence type="ECO:0000256" key="8">
    <source>
        <dbReference type="ARBA" id="ARBA00022525"/>
    </source>
</evidence>
<dbReference type="GO" id="GO:0004639">
    <property type="term" value="F:phosphoribosylaminoimidazolesuccinocarboxamide synthase activity"/>
    <property type="evidence" value="ECO:0007669"/>
    <property type="project" value="UniProtKB-EC"/>
</dbReference>
<evidence type="ECO:0000256" key="17">
    <source>
        <dbReference type="ARBA" id="ARBA00030409"/>
    </source>
</evidence>
<protein>
    <recommendedName>
        <fullName evidence="7">Phosphoribosylaminoimidazole-succinocarboxamide synthase</fullName>
        <ecNumber evidence="6">6.3.2.6</ecNumber>
    </recommendedName>
    <alternativeName>
        <fullName evidence="17">SAICAR synthetase</fullName>
    </alternativeName>
</protein>
<dbReference type="GO" id="GO:0005524">
    <property type="term" value="F:ATP binding"/>
    <property type="evidence" value="ECO:0007669"/>
    <property type="project" value="UniProtKB-KW"/>
</dbReference>
<evidence type="ECO:0000256" key="16">
    <source>
        <dbReference type="ARBA" id="ARBA00023288"/>
    </source>
</evidence>
<comment type="subcellular location">
    <subcellularLocation>
        <location evidence="1">Membrane</location>
        <topology evidence="1">Lipid-anchor</topology>
        <topology evidence="1">GPI-anchor</topology>
    </subcellularLocation>
    <subcellularLocation>
        <location evidence="2">Secreted</location>
    </subcellularLocation>
</comment>
<keyword evidence="14" id="KW-0067">ATP-binding</keyword>
<evidence type="ECO:0000256" key="13">
    <source>
        <dbReference type="ARBA" id="ARBA00022755"/>
    </source>
</evidence>
<dbReference type="HAMAP" id="MF_00137">
    <property type="entry name" value="SAICAR_synth"/>
    <property type="match status" value="1"/>
</dbReference>
<gene>
    <name evidence="21" type="ORF">EG328_010121</name>
</gene>
<accession>A0A8H3U7K5</accession>
<dbReference type="Gene3D" id="3.30.470.20">
    <property type="entry name" value="ATP-grasp fold, B domain"/>
    <property type="match status" value="1"/>
</dbReference>